<dbReference type="FunFam" id="2.60.40.1120:FF:000003">
    <property type="entry name" value="Outer membrane protein Omp121"/>
    <property type="match status" value="1"/>
</dbReference>
<evidence type="ECO:0000313" key="14">
    <source>
        <dbReference type="Proteomes" id="UP000602057"/>
    </source>
</evidence>
<keyword evidence="6 8" id="KW-0472">Membrane</keyword>
<keyword evidence="2 8" id="KW-0813">Transport</keyword>
<proteinExistence type="inferred from homology"/>
<feature type="chain" id="PRO_5035223907" evidence="10">
    <location>
        <begin position="23"/>
        <end position="1042"/>
    </location>
</feature>
<dbReference type="AlphaFoldDB" id="A0A8J6UAF2"/>
<dbReference type="InterPro" id="IPR036942">
    <property type="entry name" value="Beta-barrel_TonB_sf"/>
</dbReference>
<evidence type="ECO:0000259" key="12">
    <source>
        <dbReference type="Pfam" id="PF07715"/>
    </source>
</evidence>
<sequence length="1042" mass="113380">MKTKFSGILTLLLAFVVHLSYAQEKTISGIVSDDSGLALPGATVVVKGTTSGTSTDFDGKYAIKANQGSVLVFSFVGYTTQEITVGASNSINVTMKEDAAALEEVVVVAFGTTTKEAFTGSASVVEAESLELRPLTSPIAAIEGNATGVQFLSGSGSPGSSPSIVIRGVGTLNGDTDPLFIVDGVSFQGGLSTLNQDDIESITVLKDAASTSLYGSRAANGVVIITTKKGKKSSGITVNATSQFGVITKAIDEYDTVSPGEYYELMWQSYKNSLGGDAAAATQASATIFNRLGRNPFDVPNDQIVGTDGKLNPNANLIARDLNWYDALERTGSRQNHSINVSGGGENHSVFFSASNLSEKGYVIESGYDRTTGRLSGSFNATKWLSMGGNINFSSEKFKGSPSRGSSIANVFGFAKNMGSIYSPYLLDPSTGDYIRDEAGNIRWDRGESISSLGISSRPTSVGRNALEEAILNEELTKRNNYGFRYNADFTIIEGLKVSLIYGQDIQDSYNKSYENAEVGDGAPNARFEDTRFRRTVENFNQLITYNKSFGNHNFDLTLGHENFDRNYTENSAFKSTETISGIYELDNFSVVLDASGSSTDYKLEGFLGRLNYNFNNKYYLSASARRDGSSVFTNNKWGTFYSLGGSWRISQEGFMKDVSFINNLKLRGSYGEVGNDQLGNYYISQPLYAIYPNAGTPGLRWDTTGNAELQWETSSSWDIALEFGLFNNRLTGAFEFYKKVSSDLLYNVPIPPSEGQVEAPDNVGDLYNQGFEIGLNGLIVDSKNFEWNLGINASTLKNEITYLPSPFIDGSKRWEEGRSRFDFFLYDYAGVDPSNGDALYYKYEEIDGKVGIPVLNENGTHATTNSWSEAGKGYVGASAVPDLIGSITNNFSFGNIDLNFLFTYQIGGDILDYGYADMMHEGAYGESLHPDALNAWKNPGDITNVPRMENSNTNLAQRLSSRWLTDASYLALRNVNLAYNLSSSTAEQIGVDKLRLFVTGENLLMFAKRTGLNPQYNLAGTPEGNDYNPNRVISIGVNVAF</sequence>
<dbReference type="PROSITE" id="PS52016">
    <property type="entry name" value="TONB_DEPENDENT_REC_3"/>
    <property type="match status" value="1"/>
</dbReference>
<keyword evidence="5 9" id="KW-0798">TonB box</keyword>
<comment type="caution">
    <text evidence="13">The sequence shown here is derived from an EMBL/GenBank/DDBJ whole genome shotgun (WGS) entry which is preliminary data.</text>
</comment>
<feature type="signal peptide" evidence="10">
    <location>
        <begin position="1"/>
        <end position="22"/>
    </location>
</feature>
<keyword evidence="10" id="KW-0732">Signal</keyword>
<dbReference type="NCBIfam" id="TIGR04057">
    <property type="entry name" value="SusC_RagA_signa"/>
    <property type="match status" value="1"/>
</dbReference>
<keyword evidence="14" id="KW-1185">Reference proteome</keyword>
<keyword evidence="13" id="KW-0675">Receptor</keyword>
<reference evidence="13" key="2">
    <citation type="submission" date="2020-09" db="EMBL/GenBank/DDBJ databases">
        <authorList>
            <person name="Wu Z."/>
        </authorList>
    </citation>
    <scope>NUCLEOTIDE SEQUENCE</scope>
    <source>
        <strain evidence="13">SC17</strain>
    </source>
</reference>
<reference evidence="13" key="1">
    <citation type="journal article" date="2013" name="Int. J. Syst. Evol. Microbiol.">
        <title>Aestuariibaculum suncheonense gen. nov., sp. nov., a marine bacterium of the family Flavobacteriaceae isolated from a tidal flat and emended descriptions of the genera Gaetbulibacter and Tamlana.</title>
        <authorList>
            <person name="Jeong S.H."/>
            <person name="Park M.S."/>
            <person name="Jin H.M."/>
            <person name="Lee K."/>
            <person name="Park W."/>
            <person name="Jeon C.O."/>
        </authorList>
    </citation>
    <scope>NUCLEOTIDE SEQUENCE</scope>
    <source>
        <strain evidence="13">SC17</strain>
    </source>
</reference>
<dbReference type="Pfam" id="PF07715">
    <property type="entry name" value="Plug"/>
    <property type="match status" value="1"/>
</dbReference>
<dbReference type="Pfam" id="PF00593">
    <property type="entry name" value="TonB_dep_Rec_b-barrel"/>
    <property type="match status" value="1"/>
</dbReference>
<feature type="domain" description="TonB-dependent receptor-like beta-barrel" evidence="11">
    <location>
        <begin position="439"/>
        <end position="858"/>
    </location>
</feature>
<dbReference type="Proteomes" id="UP000602057">
    <property type="component" value="Unassembled WGS sequence"/>
</dbReference>
<evidence type="ECO:0000256" key="8">
    <source>
        <dbReference type="PROSITE-ProRule" id="PRU01360"/>
    </source>
</evidence>
<comment type="similarity">
    <text evidence="8 9">Belongs to the TonB-dependent receptor family.</text>
</comment>
<evidence type="ECO:0000313" key="13">
    <source>
        <dbReference type="EMBL" id="MBD0834317.1"/>
    </source>
</evidence>
<keyword evidence="4 8" id="KW-0812">Transmembrane</keyword>
<dbReference type="EMBL" id="JACVXC010000001">
    <property type="protein sequence ID" value="MBD0834317.1"/>
    <property type="molecule type" value="Genomic_DNA"/>
</dbReference>
<dbReference type="Pfam" id="PF13715">
    <property type="entry name" value="CarbopepD_reg_2"/>
    <property type="match status" value="1"/>
</dbReference>
<name>A0A8J6UAF2_9FLAO</name>
<keyword evidence="7 8" id="KW-0998">Cell outer membrane</keyword>
<keyword evidence="3 8" id="KW-1134">Transmembrane beta strand</keyword>
<evidence type="ECO:0000256" key="2">
    <source>
        <dbReference type="ARBA" id="ARBA00022448"/>
    </source>
</evidence>
<dbReference type="GO" id="GO:0009279">
    <property type="term" value="C:cell outer membrane"/>
    <property type="evidence" value="ECO:0007669"/>
    <property type="project" value="UniProtKB-SubCell"/>
</dbReference>
<dbReference type="NCBIfam" id="TIGR04056">
    <property type="entry name" value="OMP_RagA_SusC"/>
    <property type="match status" value="1"/>
</dbReference>
<evidence type="ECO:0000256" key="4">
    <source>
        <dbReference type="ARBA" id="ARBA00022692"/>
    </source>
</evidence>
<accession>A0A8J6UAF2</accession>
<dbReference type="InterPro" id="IPR023996">
    <property type="entry name" value="TonB-dep_OMP_SusC/RagA"/>
</dbReference>
<protein>
    <submittedName>
        <fullName evidence="13">TonB-dependent receptor</fullName>
    </submittedName>
</protein>
<evidence type="ECO:0000256" key="3">
    <source>
        <dbReference type="ARBA" id="ARBA00022452"/>
    </source>
</evidence>
<dbReference type="InterPro" id="IPR039426">
    <property type="entry name" value="TonB-dep_rcpt-like"/>
</dbReference>
<dbReference type="Gene3D" id="2.170.130.10">
    <property type="entry name" value="TonB-dependent receptor, plug domain"/>
    <property type="match status" value="1"/>
</dbReference>
<dbReference type="InterPro" id="IPR037066">
    <property type="entry name" value="Plug_dom_sf"/>
</dbReference>
<evidence type="ECO:0000256" key="6">
    <source>
        <dbReference type="ARBA" id="ARBA00023136"/>
    </source>
</evidence>
<feature type="domain" description="TonB-dependent receptor plug" evidence="12">
    <location>
        <begin position="116"/>
        <end position="222"/>
    </location>
</feature>
<evidence type="ECO:0000256" key="9">
    <source>
        <dbReference type="RuleBase" id="RU003357"/>
    </source>
</evidence>
<dbReference type="InterPro" id="IPR023997">
    <property type="entry name" value="TonB-dep_OMP_SusC/RagA_CS"/>
</dbReference>
<evidence type="ECO:0000256" key="7">
    <source>
        <dbReference type="ARBA" id="ARBA00023237"/>
    </source>
</evidence>
<dbReference type="SUPFAM" id="SSF56935">
    <property type="entry name" value="Porins"/>
    <property type="match status" value="1"/>
</dbReference>
<dbReference type="RefSeq" id="WP_188214796.1">
    <property type="nucleotide sequence ID" value="NZ_BAABGH010000004.1"/>
</dbReference>
<evidence type="ECO:0000256" key="10">
    <source>
        <dbReference type="SAM" id="SignalP"/>
    </source>
</evidence>
<dbReference type="InterPro" id="IPR012910">
    <property type="entry name" value="Plug_dom"/>
</dbReference>
<comment type="subcellular location">
    <subcellularLocation>
        <location evidence="1 8">Cell outer membrane</location>
        <topology evidence="1 8">Multi-pass membrane protein</topology>
    </subcellularLocation>
</comment>
<dbReference type="Gene3D" id="2.40.170.20">
    <property type="entry name" value="TonB-dependent receptor, beta-barrel domain"/>
    <property type="match status" value="1"/>
</dbReference>
<dbReference type="InterPro" id="IPR000531">
    <property type="entry name" value="Beta-barrel_TonB"/>
</dbReference>
<gene>
    <name evidence="13" type="ORF">ICJ84_02590</name>
</gene>
<evidence type="ECO:0000259" key="11">
    <source>
        <dbReference type="Pfam" id="PF00593"/>
    </source>
</evidence>
<dbReference type="SUPFAM" id="SSF49464">
    <property type="entry name" value="Carboxypeptidase regulatory domain-like"/>
    <property type="match status" value="1"/>
</dbReference>
<organism evidence="13 14">
    <name type="scientific">Aestuariibaculum suncheonense</name>
    <dbReference type="NCBI Taxonomy" id="1028745"/>
    <lineage>
        <taxon>Bacteria</taxon>
        <taxon>Pseudomonadati</taxon>
        <taxon>Bacteroidota</taxon>
        <taxon>Flavobacteriia</taxon>
        <taxon>Flavobacteriales</taxon>
        <taxon>Flavobacteriaceae</taxon>
    </lineage>
</organism>
<dbReference type="InterPro" id="IPR008969">
    <property type="entry name" value="CarboxyPept-like_regulatory"/>
</dbReference>
<evidence type="ECO:0000256" key="5">
    <source>
        <dbReference type="ARBA" id="ARBA00023077"/>
    </source>
</evidence>
<dbReference type="Gene3D" id="2.60.40.1120">
    <property type="entry name" value="Carboxypeptidase-like, regulatory domain"/>
    <property type="match status" value="1"/>
</dbReference>
<evidence type="ECO:0000256" key="1">
    <source>
        <dbReference type="ARBA" id="ARBA00004571"/>
    </source>
</evidence>